<name>N1PFK5_DOTSN</name>
<organism evidence="2 3">
    <name type="scientific">Dothistroma septosporum (strain NZE10 / CBS 128990)</name>
    <name type="common">Red band needle blight fungus</name>
    <name type="synonym">Mycosphaerella pini</name>
    <dbReference type="NCBI Taxonomy" id="675120"/>
    <lineage>
        <taxon>Eukaryota</taxon>
        <taxon>Fungi</taxon>
        <taxon>Dikarya</taxon>
        <taxon>Ascomycota</taxon>
        <taxon>Pezizomycotina</taxon>
        <taxon>Dothideomycetes</taxon>
        <taxon>Dothideomycetidae</taxon>
        <taxon>Mycosphaerellales</taxon>
        <taxon>Mycosphaerellaceae</taxon>
        <taxon>Dothistroma</taxon>
    </lineage>
</organism>
<evidence type="ECO:0000313" key="2">
    <source>
        <dbReference type="EMBL" id="EME40365.1"/>
    </source>
</evidence>
<feature type="compositionally biased region" description="Pro residues" evidence="1">
    <location>
        <begin position="42"/>
        <end position="55"/>
    </location>
</feature>
<reference evidence="2 3" key="2">
    <citation type="journal article" date="2012" name="PLoS Pathog.">
        <title>Diverse lifestyles and strategies of plant pathogenesis encoded in the genomes of eighteen Dothideomycetes fungi.</title>
        <authorList>
            <person name="Ohm R.A."/>
            <person name="Feau N."/>
            <person name="Henrissat B."/>
            <person name="Schoch C.L."/>
            <person name="Horwitz B.A."/>
            <person name="Barry K.W."/>
            <person name="Condon B.J."/>
            <person name="Copeland A.C."/>
            <person name="Dhillon B."/>
            <person name="Glaser F."/>
            <person name="Hesse C.N."/>
            <person name="Kosti I."/>
            <person name="LaButti K."/>
            <person name="Lindquist E.A."/>
            <person name="Lucas S."/>
            <person name="Salamov A.A."/>
            <person name="Bradshaw R.E."/>
            <person name="Ciuffetti L."/>
            <person name="Hamelin R.C."/>
            <person name="Kema G.H.J."/>
            <person name="Lawrence C."/>
            <person name="Scott J.A."/>
            <person name="Spatafora J.W."/>
            <person name="Turgeon B.G."/>
            <person name="de Wit P.J.G.M."/>
            <person name="Zhong S."/>
            <person name="Goodwin S.B."/>
            <person name="Grigoriev I.V."/>
        </authorList>
    </citation>
    <scope>NUCLEOTIDE SEQUENCE [LARGE SCALE GENOMIC DNA]</scope>
    <source>
        <strain evidence="3">NZE10 / CBS 128990</strain>
    </source>
</reference>
<feature type="region of interest" description="Disordered" evidence="1">
    <location>
        <begin position="19"/>
        <end position="63"/>
    </location>
</feature>
<accession>N1PFK5</accession>
<dbReference type="OMA" id="KMESWGR"/>
<dbReference type="EMBL" id="KB446544">
    <property type="protein sequence ID" value="EME40365.1"/>
    <property type="molecule type" value="Genomic_DNA"/>
</dbReference>
<evidence type="ECO:0000313" key="3">
    <source>
        <dbReference type="Proteomes" id="UP000016933"/>
    </source>
</evidence>
<keyword evidence="3" id="KW-1185">Reference proteome</keyword>
<protein>
    <submittedName>
        <fullName evidence="2">Uncharacterized protein</fullName>
    </submittedName>
</protein>
<evidence type="ECO:0000256" key="1">
    <source>
        <dbReference type="SAM" id="MobiDB-lite"/>
    </source>
</evidence>
<dbReference type="HOGENOM" id="CLU_1142578_0_0_1"/>
<proteinExistence type="predicted"/>
<sequence>MAPFNFNDSTVVPVRVTDEELQEGRHRVQTRERFEPLSASASPPPTSPLSSPPSTAPVKNNTEATTARSAILPLPSYLNATTPASNLLLLLDWKDLTKDALLTVAAEYTTDEVLEEVNRLRTATQPLPPPITKRQAHQKITSSLNSVAKRNEIRRRDLKAALQEARRASGCLARMNGTSCAKGGEDDEEKLGVSPREGVSMLGKVKKFRVVIDRMPAKKWEKKTVGMRSITGGRWKMESWGRS</sequence>
<dbReference type="Proteomes" id="UP000016933">
    <property type="component" value="Unassembled WGS sequence"/>
</dbReference>
<dbReference type="OrthoDB" id="10617619at2759"/>
<gene>
    <name evidence="2" type="ORF">DOTSEDRAFT_28255</name>
</gene>
<dbReference type="AlphaFoldDB" id="N1PFK5"/>
<feature type="compositionally biased region" description="Basic and acidic residues" evidence="1">
    <location>
        <begin position="19"/>
        <end position="35"/>
    </location>
</feature>
<reference evidence="3" key="1">
    <citation type="journal article" date="2012" name="PLoS Genet.">
        <title>The genomes of the fungal plant pathogens Cladosporium fulvum and Dothistroma septosporum reveal adaptation to different hosts and lifestyles but also signatures of common ancestry.</title>
        <authorList>
            <person name="de Wit P.J.G.M."/>
            <person name="van der Burgt A."/>
            <person name="Oekmen B."/>
            <person name="Stergiopoulos I."/>
            <person name="Abd-Elsalam K.A."/>
            <person name="Aerts A.L."/>
            <person name="Bahkali A.H."/>
            <person name="Beenen H.G."/>
            <person name="Chettri P."/>
            <person name="Cox M.P."/>
            <person name="Datema E."/>
            <person name="de Vries R.P."/>
            <person name="Dhillon B."/>
            <person name="Ganley A.R."/>
            <person name="Griffiths S.A."/>
            <person name="Guo Y."/>
            <person name="Hamelin R.C."/>
            <person name="Henrissat B."/>
            <person name="Kabir M.S."/>
            <person name="Jashni M.K."/>
            <person name="Kema G."/>
            <person name="Klaubauf S."/>
            <person name="Lapidus A."/>
            <person name="Levasseur A."/>
            <person name="Lindquist E."/>
            <person name="Mehrabi R."/>
            <person name="Ohm R.A."/>
            <person name="Owen T.J."/>
            <person name="Salamov A."/>
            <person name="Schwelm A."/>
            <person name="Schijlen E."/>
            <person name="Sun H."/>
            <person name="van den Burg H.A."/>
            <person name="van Ham R.C.H.J."/>
            <person name="Zhang S."/>
            <person name="Goodwin S.B."/>
            <person name="Grigoriev I.V."/>
            <person name="Collemare J."/>
            <person name="Bradshaw R.E."/>
        </authorList>
    </citation>
    <scope>NUCLEOTIDE SEQUENCE [LARGE SCALE GENOMIC DNA]</scope>
    <source>
        <strain evidence="3">NZE10 / CBS 128990</strain>
    </source>
</reference>